<evidence type="ECO:0000259" key="6">
    <source>
        <dbReference type="PROSITE" id="PS51050"/>
    </source>
</evidence>
<dbReference type="Proteomes" id="UP000678393">
    <property type="component" value="Unassembled WGS sequence"/>
</dbReference>
<dbReference type="InterPro" id="IPR011124">
    <property type="entry name" value="Znf_CW"/>
</dbReference>
<dbReference type="PROSITE" id="PS51050">
    <property type="entry name" value="ZF_CW"/>
    <property type="match status" value="1"/>
</dbReference>
<reference evidence="7" key="1">
    <citation type="submission" date="2021-04" db="EMBL/GenBank/DDBJ databases">
        <authorList>
            <consortium name="Molecular Ecology Group"/>
        </authorList>
    </citation>
    <scope>NUCLEOTIDE SEQUENCE</scope>
</reference>
<dbReference type="EMBL" id="CAJHNH020001166">
    <property type="protein sequence ID" value="CAG5121804.1"/>
    <property type="molecule type" value="Genomic_DNA"/>
</dbReference>
<keyword evidence="8" id="KW-1185">Reference proteome</keyword>
<evidence type="ECO:0000256" key="3">
    <source>
        <dbReference type="ARBA" id="ARBA00022833"/>
    </source>
</evidence>
<accession>A0A8S3YXW0</accession>
<sequence length="736" mass="82961">SRPVKIIFGFACDSQRPEESDYGMMLYHRNRLIKAFEKVGYQRQPNDLGVGVVGVAQVDFLQPIHNKQDFNKDEKFNSVMSAFANKLNDYWNEKKGSNSSAQPSVRNQPDWLWAQCEHCLKWRRLLDEVDPRSLPEQWFCRMNKDATHNRCDVPEEPEDEDLAVKPTYEKTFKKKQEERKKLQQLEREKEENMKRRKIMEKEQELQEKEAALRAIQQVAAAQPIELDQLQENRTVASLQKALMEARRREEQQKRLILQIQEQKKAILEQRNSLLQMAETWQSEEMNGDEVFQQMSQLINTLGPQFTPSTPALRRSPPPATNPRKQNKATKQNTPSVKAETERKSSKHHQNSPAVTNNSRSPGSTSSKHLTPAASPAKTSTEARAASTSGPPAASKRKRQRKGPVGDVIDLTDESEFSEVMDVKPNMPGDAAMALDGVQTQVAEVKPEKQSLDEVLSEKNNHTEITPKEEFFETVTQNSTSSSPTKKSDPATSDARASDATQGIQFRPDLAGNPEFLQDNLEAALAAIQDRMEKENLRQESELDDKDGVIKDEIRGENVTNNTDVAEGEKEVESGQSETVPAVSEAPKLDVDGETLIWQQLSQFSSTVDSPPIKMFHHKDIQSKKELMNDQYSDKSSQVTDLTTNSEAQTDLTLSTNSQKKTDAVKSLHKDISVKTELLEKMEARLAETYVNIHKLLGFIVPSAELGDISNIHQVVTDMVKYSEASPQPIIKGSSKV</sequence>
<dbReference type="InterPro" id="IPR041006">
    <property type="entry name" value="Morc_S5"/>
</dbReference>
<feature type="compositionally biased region" description="Polar residues" evidence="5">
    <location>
        <begin position="376"/>
        <end position="389"/>
    </location>
</feature>
<dbReference type="Pfam" id="PF17942">
    <property type="entry name" value="Morc6_S5"/>
    <property type="match status" value="1"/>
</dbReference>
<organism evidence="7 8">
    <name type="scientific">Candidula unifasciata</name>
    <dbReference type="NCBI Taxonomy" id="100452"/>
    <lineage>
        <taxon>Eukaryota</taxon>
        <taxon>Metazoa</taxon>
        <taxon>Spiralia</taxon>
        <taxon>Lophotrochozoa</taxon>
        <taxon>Mollusca</taxon>
        <taxon>Gastropoda</taxon>
        <taxon>Heterobranchia</taxon>
        <taxon>Euthyneura</taxon>
        <taxon>Panpulmonata</taxon>
        <taxon>Eupulmonata</taxon>
        <taxon>Stylommatophora</taxon>
        <taxon>Helicina</taxon>
        <taxon>Helicoidea</taxon>
        <taxon>Geomitridae</taxon>
        <taxon>Candidula</taxon>
    </lineage>
</organism>
<name>A0A8S3YXW0_9EUPU</name>
<feature type="region of interest" description="Disordered" evidence="5">
    <location>
        <begin position="301"/>
        <end position="412"/>
    </location>
</feature>
<proteinExistence type="predicted"/>
<dbReference type="GO" id="GO:0008270">
    <property type="term" value="F:zinc ion binding"/>
    <property type="evidence" value="ECO:0007669"/>
    <property type="project" value="UniProtKB-KW"/>
</dbReference>
<dbReference type="InterPro" id="IPR045261">
    <property type="entry name" value="MORC_ATPase"/>
</dbReference>
<gene>
    <name evidence="7" type="ORF">CUNI_LOCUS7362</name>
</gene>
<dbReference type="Gene3D" id="3.30.40.100">
    <property type="match status" value="1"/>
</dbReference>
<keyword evidence="2" id="KW-0863">Zinc-finger</keyword>
<feature type="non-terminal residue" evidence="7">
    <location>
        <position position="1"/>
    </location>
</feature>
<feature type="region of interest" description="Disordered" evidence="5">
    <location>
        <begin position="444"/>
        <end position="501"/>
    </location>
</feature>
<protein>
    <recommendedName>
        <fullName evidence="6">CW-type domain-containing protein</fullName>
    </recommendedName>
</protein>
<keyword evidence="3" id="KW-0862">Zinc</keyword>
<evidence type="ECO:0000256" key="1">
    <source>
        <dbReference type="ARBA" id="ARBA00022723"/>
    </source>
</evidence>
<feature type="compositionally biased region" description="Polar residues" evidence="5">
    <location>
        <begin position="350"/>
        <end position="368"/>
    </location>
</feature>
<dbReference type="AlphaFoldDB" id="A0A8S3YXW0"/>
<feature type="compositionally biased region" description="Low complexity" evidence="5">
    <location>
        <begin position="478"/>
        <end position="492"/>
    </location>
</feature>
<evidence type="ECO:0000256" key="2">
    <source>
        <dbReference type="ARBA" id="ARBA00022771"/>
    </source>
</evidence>
<keyword evidence="1" id="KW-0479">Metal-binding</keyword>
<evidence type="ECO:0000256" key="4">
    <source>
        <dbReference type="SAM" id="Coils"/>
    </source>
</evidence>
<dbReference type="PANTHER" id="PTHR23336">
    <property type="entry name" value="ZINC FINGER CW-TYPE COILED-COIL DOMAIN PROTEIN 3"/>
    <property type="match status" value="1"/>
</dbReference>
<feature type="coiled-coil region" evidence="4">
    <location>
        <begin position="168"/>
        <end position="262"/>
    </location>
</feature>
<keyword evidence="4" id="KW-0175">Coiled coil</keyword>
<feature type="domain" description="CW-type" evidence="6">
    <location>
        <begin position="105"/>
        <end position="159"/>
    </location>
</feature>
<feature type="region of interest" description="Disordered" evidence="5">
    <location>
        <begin position="624"/>
        <end position="643"/>
    </location>
</feature>
<dbReference type="PANTHER" id="PTHR23336:SF76">
    <property type="entry name" value="MORC S5 DOMAIN-CONTAINING PROTEIN"/>
    <property type="match status" value="1"/>
</dbReference>
<evidence type="ECO:0000313" key="7">
    <source>
        <dbReference type="EMBL" id="CAG5121804.1"/>
    </source>
</evidence>
<dbReference type="OrthoDB" id="757982at2759"/>
<dbReference type="Pfam" id="PF07496">
    <property type="entry name" value="zf-CW"/>
    <property type="match status" value="1"/>
</dbReference>
<evidence type="ECO:0000256" key="5">
    <source>
        <dbReference type="SAM" id="MobiDB-lite"/>
    </source>
</evidence>
<feature type="compositionally biased region" description="Polar residues" evidence="5">
    <location>
        <begin position="629"/>
        <end position="643"/>
    </location>
</feature>
<dbReference type="GO" id="GO:0016887">
    <property type="term" value="F:ATP hydrolysis activity"/>
    <property type="evidence" value="ECO:0007669"/>
    <property type="project" value="InterPro"/>
</dbReference>
<dbReference type="GO" id="GO:0005634">
    <property type="term" value="C:nucleus"/>
    <property type="evidence" value="ECO:0007669"/>
    <property type="project" value="TreeGrafter"/>
</dbReference>
<feature type="compositionally biased region" description="Basic and acidic residues" evidence="5">
    <location>
        <begin position="444"/>
        <end position="470"/>
    </location>
</feature>
<comment type="caution">
    <text evidence="7">The sequence shown here is derived from an EMBL/GenBank/DDBJ whole genome shotgun (WGS) entry which is preliminary data.</text>
</comment>
<evidence type="ECO:0000313" key="8">
    <source>
        <dbReference type="Proteomes" id="UP000678393"/>
    </source>
</evidence>